<name>A0A087DFF9_9BIFI</name>
<sequence>MSDNTALTDQQIVEQDAQTLYIGNTGTVEFDLNLPTEGKNGSAVSWQTSDDRWIKTDGTVHMPEYGRGDRNVTLTATLTYGEASATREFTVKVLEQANKIKVKEFFPIEVTAGAGSTYELPMFAAVRTDDDRLISQRINWDDGVEHQAGEPGDVSYHGVIDGSTIEVTGTVHVVDHDPNAPVDAAPKVKALPIDHVRLTGEGFLARNQARRIAYLKTVDDDQLLVEFRTASGLDTKGAPLMIGWDAPDSLLRGHTTGHFISAYALAYAASGDETIKAKLDYVVDSLAEVQRAFAAKPGFHPGFLSAYSERQFDELEKYAPYPTIWAPYYTLHKILAGLIDAYNYAGNETALDVASKVGDWVYDRLSKLPHEQLQNMWSMYIAGEFGGMNESLANLYAITSNPKHLAAARLFDNDRLMVPMRQHVDALGGMHANQHIPQVIGSVKLFEQTGVPYYLEQAKFFYESVTGHHLYALGGTGQGEMFHQPDEIGNLIFENTAESCASYNMLKLAAELYQYFPQAQYGDYYELTTLNHIAATTDHVPEGGSLYFFQTQPGGQKSFDVENSCCHGTDLESHFYYAQGSYYADADALYVRLYLNGTLDDEAAKLAVHVDDLAPEHVRIDVERLAKNTLRLRVPGWSAGKVAVKVNGQPLGALVVDAARTDSGELAFTAGALGLASWDGASVELDFEPHMHLAPTPDRPELAAVEWGPYVLAALSESTDYLDVPVDGSDPDAAFEREEGTLTFTHKATGLKFVPLEQINEEHYHAYVRVK</sequence>
<dbReference type="InterPro" id="IPR008928">
    <property type="entry name" value="6-hairpin_glycosidase_sf"/>
</dbReference>
<dbReference type="OrthoDB" id="9757939at2"/>
<dbReference type="Pfam" id="PF07944">
    <property type="entry name" value="Beta-AFase-like_GH127_cat"/>
    <property type="match status" value="1"/>
</dbReference>
<dbReference type="RefSeq" id="WP_033519720.1">
    <property type="nucleotide sequence ID" value="NZ_CAUPKV010000044.1"/>
</dbReference>
<dbReference type="InterPro" id="IPR049046">
    <property type="entry name" value="Beta-AFase-like_GH127_middle"/>
</dbReference>
<comment type="caution">
    <text evidence="4">The sequence shown here is derived from an EMBL/GenBank/DDBJ whole genome shotgun (WGS) entry which is preliminary data.</text>
</comment>
<keyword evidence="5" id="KW-1185">Reference proteome</keyword>
<gene>
    <name evidence="4" type="ORF">BSCA_2380</name>
</gene>
<evidence type="ECO:0000259" key="2">
    <source>
        <dbReference type="Pfam" id="PF20578"/>
    </source>
</evidence>
<evidence type="ECO:0000259" key="3">
    <source>
        <dbReference type="Pfam" id="PF20736"/>
    </source>
</evidence>
<dbReference type="GO" id="GO:0005975">
    <property type="term" value="P:carbohydrate metabolic process"/>
    <property type="evidence" value="ECO:0007669"/>
    <property type="project" value="InterPro"/>
</dbReference>
<organism evidence="4 5">
    <name type="scientific">Bifidobacterium scardovii</name>
    <dbReference type="NCBI Taxonomy" id="158787"/>
    <lineage>
        <taxon>Bacteria</taxon>
        <taxon>Bacillati</taxon>
        <taxon>Actinomycetota</taxon>
        <taxon>Actinomycetes</taxon>
        <taxon>Bifidobacteriales</taxon>
        <taxon>Bifidobacteriaceae</taxon>
        <taxon>Bifidobacterium</taxon>
    </lineage>
</organism>
<evidence type="ECO:0000313" key="4">
    <source>
        <dbReference type="EMBL" id="KFI94259.1"/>
    </source>
</evidence>
<protein>
    <recommendedName>
        <fullName evidence="6">Acetyl-CoA carboxylase</fullName>
    </recommendedName>
</protein>
<proteinExistence type="predicted"/>
<feature type="domain" description="Atrophied bacterial Ig" evidence="2">
    <location>
        <begin position="13"/>
        <end position="96"/>
    </location>
</feature>
<evidence type="ECO:0000313" key="5">
    <source>
        <dbReference type="Proteomes" id="UP000029033"/>
    </source>
</evidence>
<dbReference type="eggNOG" id="COG3533">
    <property type="taxonomic scope" value="Bacteria"/>
</dbReference>
<feature type="domain" description="Non-reducing end beta-L-arabinofuranosidase-like GH127 middle" evidence="3">
    <location>
        <begin position="589"/>
        <end position="651"/>
    </location>
</feature>
<dbReference type="InterPro" id="IPR046780">
    <property type="entry name" value="aBig_2"/>
</dbReference>
<dbReference type="AlphaFoldDB" id="A0A087DFF9"/>
<dbReference type="Pfam" id="PF20578">
    <property type="entry name" value="aBig_2"/>
    <property type="match status" value="1"/>
</dbReference>
<dbReference type="STRING" id="158787.BSCA_2380"/>
<evidence type="ECO:0008006" key="6">
    <source>
        <dbReference type="Google" id="ProtNLM"/>
    </source>
</evidence>
<accession>A0A087DFF9</accession>
<dbReference type="Proteomes" id="UP000029033">
    <property type="component" value="Unassembled WGS sequence"/>
</dbReference>
<dbReference type="InterPro" id="IPR012878">
    <property type="entry name" value="Beta-AFase-like_GH127_cat"/>
</dbReference>
<dbReference type="GeneID" id="85166087"/>
<evidence type="ECO:0000259" key="1">
    <source>
        <dbReference type="Pfam" id="PF07944"/>
    </source>
</evidence>
<dbReference type="PANTHER" id="PTHR31151">
    <property type="entry name" value="PROLINE-TRNA LIGASE (DUF1680)"/>
    <property type="match status" value="1"/>
</dbReference>
<reference evidence="4 5" key="1">
    <citation type="submission" date="2014-03" db="EMBL/GenBank/DDBJ databases">
        <title>Genomics of Bifidobacteria.</title>
        <authorList>
            <person name="Ventura M."/>
            <person name="Milani C."/>
            <person name="Lugli G.A."/>
        </authorList>
    </citation>
    <scope>NUCLEOTIDE SEQUENCE [LARGE SCALE GENOMIC DNA]</scope>
    <source>
        <strain evidence="4 5">LMG 21589</strain>
    </source>
</reference>
<dbReference type="EMBL" id="JGZO01000010">
    <property type="protein sequence ID" value="KFI94259.1"/>
    <property type="molecule type" value="Genomic_DNA"/>
</dbReference>
<dbReference type="Pfam" id="PF20736">
    <property type="entry name" value="Glyco_hydro127M"/>
    <property type="match status" value="1"/>
</dbReference>
<dbReference type="PANTHER" id="PTHR31151:SF0">
    <property type="entry name" value="PROLINE-TRNA LIGASE (DUF1680)"/>
    <property type="match status" value="1"/>
</dbReference>
<feature type="domain" description="Non-reducing end beta-L-arabinofuranosidase-like GH127 catalytic" evidence="1">
    <location>
        <begin position="196"/>
        <end position="578"/>
    </location>
</feature>
<dbReference type="SUPFAM" id="SSF48208">
    <property type="entry name" value="Six-hairpin glycosidases"/>
    <property type="match status" value="1"/>
</dbReference>